<dbReference type="InterPro" id="IPR023210">
    <property type="entry name" value="NADP_OxRdtase_dom"/>
</dbReference>
<dbReference type="Proteomes" id="UP000567179">
    <property type="component" value="Unassembled WGS sequence"/>
</dbReference>
<dbReference type="EMBL" id="JAACJJ010000028">
    <property type="protein sequence ID" value="KAF5321270.1"/>
    <property type="molecule type" value="Genomic_DNA"/>
</dbReference>
<dbReference type="InterPro" id="IPR036812">
    <property type="entry name" value="NAD(P)_OxRdtase_dom_sf"/>
</dbReference>
<dbReference type="InterPro" id="IPR018170">
    <property type="entry name" value="Aldo/ket_reductase_CS"/>
</dbReference>
<gene>
    <name evidence="4" type="ORF">D9619_001550</name>
</gene>
<name>A0A8H5BDL2_9AGAR</name>
<organism evidence="4 5">
    <name type="scientific">Psilocybe cf. subviscida</name>
    <dbReference type="NCBI Taxonomy" id="2480587"/>
    <lineage>
        <taxon>Eukaryota</taxon>
        <taxon>Fungi</taxon>
        <taxon>Dikarya</taxon>
        <taxon>Basidiomycota</taxon>
        <taxon>Agaricomycotina</taxon>
        <taxon>Agaricomycetes</taxon>
        <taxon>Agaricomycetidae</taxon>
        <taxon>Agaricales</taxon>
        <taxon>Agaricineae</taxon>
        <taxon>Strophariaceae</taxon>
        <taxon>Psilocybe</taxon>
    </lineage>
</organism>
<dbReference type="PROSITE" id="PS00062">
    <property type="entry name" value="ALDOKETO_REDUCTASE_2"/>
    <property type="match status" value="1"/>
</dbReference>
<dbReference type="FunFam" id="3.20.20.100:FF:000015">
    <property type="entry name" value="Oxidoreductase, aldo/keto reductase family"/>
    <property type="match status" value="1"/>
</dbReference>
<dbReference type="GO" id="GO:0016491">
    <property type="term" value="F:oxidoreductase activity"/>
    <property type="evidence" value="ECO:0007669"/>
    <property type="project" value="UniProtKB-KW"/>
</dbReference>
<dbReference type="PANTHER" id="PTHR43827">
    <property type="entry name" value="2,5-DIKETO-D-GLUCONIC ACID REDUCTASE"/>
    <property type="match status" value="1"/>
</dbReference>
<sequence length="418" mass="46830">MISKVVRPSTLGVRRASHPSAFVTVHSDRPTSQSTTTTHCRNSRWSLQYIADREDNPVEENTYRSSNRAIPETSFFVMFTTNWTRTVLLSLTFASRLSPSMGQVFSVPHKASRPLTTLNPNPLDGPSFFSCSPPEQQPMADNSKKLTLQSAVTLSSGHSMPLLGFGVFQNNNAEPSTLEAFKVGYRHIDSAQLYQNEGQVADAVRKSGLNRSDVFITTKIMSRNHGYESTKKGINSSLAQMKFDYIDLFLIHDPLSGKTRRLETYKALSEAKQAGKIKTVGVSNYGIRHLEEIKAAGYEKPSVNQIELHPFNQQRDIVKYCKDNDIVIQAYCPLVHGQMDHPIIQEVSSKYNREPAQILVRWSLQKGFVPLPKSARASRIKSNADVYDFELAEEDMKKIDSLDQGKEGSVSWNPVDAP</sequence>
<dbReference type="Gene3D" id="3.20.20.100">
    <property type="entry name" value="NADP-dependent oxidoreductase domain"/>
    <property type="match status" value="1"/>
</dbReference>
<comment type="caution">
    <text evidence="4">The sequence shown here is derived from an EMBL/GenBank/DDBJ whole genome shotgun (WGS) entry which is preliminary data.</text>
</comment>
<proteinExistence type="inferred from homology"/>
<dbReference type="OrthoDB" id="416253at2759"/>
<dbReference type="PANTHER" id="PTHR43827:SF13">
    <property type="entry name" value="ALDO_KETO REDUCTASE FAMILY PROTEIN"/>
    <property type="match status" value="1"/>
</dbReference>
<evidence type="ECO:0000313" key="5">
    <source>
        <dbReference type="Proteomes" id="UP000567179"/>
    </source>
</evidence>
<dbReference type="AlphaFoldDB" id="A0A8H5BDL2"/>
<dbReference type="InterPro" id="IPR020471">
    <property type="entry name" value="AKR"/>
</dbReference>
<evidence type="ECO:0000256" key="2">
    <source>
        <dbReference type="ARBA" id="ARBA00023002"/>
    </source>
</evidence>
<comment type="similarity">
    <text evidence="1">Belongs to the aldo/keto reductase family.</text>
</comment>
<dbReference type="SUPFAM" id="SSF51430">
    <property type="entry name" value="NAD(P)-linked oxidoreductase"/>
    <property type="match status" value="1"/>
</dbReference>
<evidence type="ECO:0000313" key="4">
    <source>
        <dbReference type="EMBL" id="KAF5321270.1"/>
    </source>
</evidence>
<reference evidence="4 5" key="1">
    <citation type="journal article" date="2020" name="ISME J.">
        <title>Uncovering the hidden diversity of litter-decomposition mechanisms in mushroom-forming fungi.</title>
        <authorList>
            <person name="Floudas D."/>
            <person name="Bentzer J."/>
            <person name="Ahren D."/>
            <person name="Johansson T."/>
            <person name="Persson P."/>
            <person name="Tunlid A."/>
        </authorList>
    </citation>
    <scope>NUCLEOTIDE SEQUENCE [LARGE SCALE GENOMIC DNA]</scope>
    <source>
        <strain evidence="4 5">CBS 101986</strain>
    </source>
</reference>
<evidence type="ECO:0000256" key="1">
    <source>
        <dbReference type="ARBA" id="ARBA00007905"/>
    </source>
</evidence>
<dbReference type="CDD" id="cd19071">
    <property type="entry name" value="AKR_AKR1-5-like"/>
    <property type="match status" value="1"/>
</dbReference>
<protein>
    <recommendedName>
        <fullName evidence="3">NADP-dependent oxidoreductase domain-containing protein</fullName>
    </recommendedName>
</protein>
<dbReference type="Pfam" id="PF00248">
    <property type="entry name" value="Aldo_ket_red"/>
    <property type="match status" value="1"/>
</dbReference>
<keyword evidence="5" id="KW-1185">Reference proteome</keyword>
<dbReference type="PRINTS" id="PR00069">
    <property type="entry name" value="ALDKETRDTASE"/>
</dbReference>
<accession>A0A8H5BDL2</accession>
<keyword evidence="2" id="KW-0560">Oxidoreductase</keyword>
<feature type="domain" description="NADP-dependent oxidoreductase" evidence="3">
    <location>
        <begin position="178"/>
        <end position="403"/>
    </location>
</feature>
<evidence type="ECO:0000259" key="3">
    <source>
        <dbReference type="Pfam" id="PF00248"/>
    </source>
</evidence>